<comment type="caution">
    <text evidence="2">The sequence shown here is derived from an EMBL/GenBank/DDBJ whole genome shotgun (WGS) entry which is preliminary data.</text>
</comment>
<keyword evidence="3" id="KW-1185">Reference proteome</keyword>
<feature type="region of interest" description="Disordered" evidence="1">
    <location>
        <begin position="1"/>
        <end position="59"/>
    </location>
</feature>
<organism evidence="2 3">
    <name type="scientific">Trinickia dabaoshanensis</name>
    <dbReference type="NCBI Taxonomy" id="564714"/>
    <lineage>
        <taxon>Bacteria</taxon>
        <taxon>Pseudomonadati</taxon>
        <taxon>Pseudomonadota</taxon>
        <taxon>Betaproteobacteria</taxon>
        <taxon>Burkholderiales</taxon>
        <taxon>Burkholderiaceae</taxon>
        <taxon>Trinickia</taxon>
    </lineage>
</organism>
<dbReference type="Proteomes" id="UP000235616">
    <property type="component" value="Unassembled WGS sequence"/>
</dbReference>
<dbReference type="Gene3D" id="2.120.10.30">
    <property type="entry name" value="TolB, C-terminal domain"/>
    <property type="match status" value="1"/>
</dbReference>
<protein>
    <submittedName>
        <fullName evidence="2">Uncharacterized protein</fullName>
    </submittedName>
</protein>
<feature type="compositionally biased region" description="Basic residues" evidence="1">
    <location>
        <begin position="1"/>
        <end position="12"/>
    </location>
</feature>
<evidence type="ECO:0000313" key="2">
    <source>
        <dbReference type="EMBL" id="PMS21571.1"/>
    </source>
</evidence>
<gene>
    <name evidence="2" type="ORF">C0Z18_06815</name>
</gene>
<name>A0A2N7VWQ6_9BURK</name>
<dbReference type="EMBL" id="PNYA01000005">
    <property type="protein sequence ID" value="PMS21571.1"/>
    <property type="molecule type" value="Genomic_DNA"/>
</dbReference>
<sequence>MAASRRANRRGHVINPSAAGVTVDASGNATLGDPLVPNGSTNNPGGLQDPDSMAVDPSGNLVLDSQADSELVFVSNPGSPTQSVSELFLTLYTNPWPVDDTRWAPASSQSMLVTDTGAGLIYKITAASGFAGGSMYSAGQGTVLLDDAKTGNMTPIASGMVSPHGMLFVQ</sequence>
<dbReference type="SUPFAM" id="SSF75011">
    <property type="entry name" value="3-carboxy-cis,cis-mucoante lactonizing enzyme"/>
    <property type="match status" value="1"/>
</dbReference>
<dbReference type="InterPro" id="IPR011042">
    <property type="entry name" value="6-blade_b-propeller_TolB-like"/>
</dbReference>
<dbReference type="AlphaFoldDB" id="A0A2N7VWQ6"/>
<evidence type="ECO:0000313" key="3">
    <source>
        <dbReference type="Proteomes" id="UP000235616"/>
    </source>
</evidence>
<proteinExistence type="predicted"/>
<accession>A0A2N7VWQ6</accession>
<evidence type="ECO:0000256" key="1">
    <source>
        <dbReference type="SAM" id="MobiDB-lite"/>
    </source>
</evidence>
<reference evidence="2 3" key="1">
    <citation type="submission" date="2018-01" db="EMBL/GenBank/DDBJ databases">
        <title>Whole genome analyses suggest that Burkholderia sensu lato contains two further novel genera in the rhizoxinica-symbiotica group Mycetohabitans gen. nov., and Trinickia gen. nov.: implications for the evolution of diazotrophy and nodulation in the Burkholderiaceae.</title>
        <authorList>
            <person name="Estrada-de los Santos P."/>
            <person name="Palmer M."/>
            <person name="Chavez-Ramirez B."/>
            <person name="Beukes C."/>
            <person name="Steenkamp E.T."/>
            <person name="Hirsch A.M."/>
            <person name="Manyaka P."/>
            <person name="Maluk M."/>
            <person name="Lafos M."/>
            <person name="Crook M."/>
            <person name="Gross E."/>
            <person name="Simon M.F."/>
            <person name="Bueno dos Reis Junior F."/>
            <person name="Poole P.S."/>
            <person name="Venter S.N."/>
            <person name="James E.K."/>
        </authorList>
    </citation>
    <scope>NUCLEOTIDE SEQUENCE [LARGE SCALE GENOMIC DNA]</scope>
    <source>
        <strain evidence="2 3">GIMN1.004</strain>
    </source>
</reference>